<evidence type="ECO:0000256" key="4">
    <source>
        <dbReference type="ARBA" id="ARBA00022737"/>
    </source>
</evidence>
<dbReference type="Gene3D" id="1.25.40.10">
    <property type="entry name" value="Tetratricopeptide repeat domain"/>
    <property type="match status" value="2"/>
</dbReference>
<comment type="similarity">
    <text evidence="2">Belongs to the crooked-neck family.</text>
</comment>
<dbReference type="GO" id="GO:0000245">
    <property type="term" value="P:spliceosomal complex assembly"/>
    <property type="evidence" value="ECO:0007669"/>
    <property type="project" value="TreeGrafter"/>
</dbReference>
<organism evidence="7 8">
    <name type="scientific">Hamiltosporidium tvaerminnensis</name>
    <dbReference type="NCBI Taxonomy" id="1176355"/>
    <lineage>
        <taxon>Eukaryota</taxon>
        <taxon>Fungi</taxon>
        <taxon>Fungi incertae sedis</taxon>
        <taxon>Microsporidia</taxon>
        <taxon>Dubosqiidae</taxon>
        <taxon>Hamiltosporidium</taxon>
    </lineage>
</organism>
<dbReference type="InterPro" id="IPR045075">
    <property type="entry name" value="Syf1-like"/>
</dbReference>
<keyword evidence="5" id="KW-0508">mRNA splicing</keyword>
<dbReference type="SUPFAM" id="SSF48452">
    <property type="entry name" value="TPR-like"/>
    <property type="match status" value="4"/>
</dbReference>
<accession>A0A4Q9L4D3</accession>
<evidence type="ECO:0000256" key="3">
    <source>
        <dbReference type="ARBA" id="ARBA00022664"/>
    </source>
</evidence>
<keyword evidence="4" id="KW-0677">Repeat</keyword>
<name>A0A4Q9L4D3_9MICR</name>
<gene>
    <name evidence="7" type="ORF">CWI37_0494p0010</name>
</gene>
<dbReference type="InterPro" id="IPR011990">
    <property type="entry name" value="TPR-like_helical_dom_sf"/>
</dbReference>
<dbReference type="AlphaFoldDB" id="A0A4Q9L4D3"/>
<evidence type="ECO:0000256" key="5">
    <source>
        <dbReference type="ARBA" id="ARBA00023187"/>
    </source>
</evidence>
<keyword evidence="3" id="KW-0507">mRNA processing</keyword>
<dbReference type="InterPro" id="IPR003107">
    <property type="entry name" value="HAT"/>
</dbReference>
<evidence type="ECO:0000256" key="6">
    <source>
        <dbReference type="ARBA" id="ARBA00023242"/>
    </source>
</evidence>
<protein>
    <submittedName>
        <fullName evidence="7">Uncharacterized protein</fullName>
    </submittedName>
</protein>
<comment type="subcellular location">
    <subcellularLocation>
        <location evidence="1">Nucleus</location>
    </subcellularLocation>
</comment>
<proteinExistence type="inferred from homology"/>
<evidence type="ECO:0000256" key="1">
    <source>
        <dbReference type="ARBA" id="ARBA00004123"/>
    </source>
</evidence>
<comment type="caution">
    <text evidence="7">The sequence shown here is derived from an EMBL/GenBank/DDBJ whole genome shotgun (WGS) entry which is preliminary data.</text>
</comment>
<dbReference type="SMART" id="SM00386">
    <property type="entry name" value="HAT"/>
    <property type="match status" value="9"/>
</dbReference>
<dbReference type="Proteomes" id="UP000292362">
    <property type="component" value="Unassembled WGS sequence"/>
</dbReference>
<evidence type="ECO:0000256" key="2">
    <source>
        <dbReference type="ARBA" id="ARBA00008644"/>
    </source>
</evidence>
<reference evidence="7 8" key="1">
    <citation type="submission" date="2017-12" db="EMBL/GenBank/DDBJ databases">
        <authorList>
            <person name="Pombert J.-F."/>
            <person name="Haag K.L."/>
            <person name="Ebert D."/>
        </authorList>
    </citation>
    <scope>NUCLEOTIDE SEQUENCE [LARGE SCALE GENOMIC DNA]</scope>
    <source>
        <strain evidence="7">FI-OER-3-3</strain>
    </source>
</reference>
<sequence length="661" mass="80540">MNQKAPLFMDITNQYKKEKIEKFLKVKNKEIAEKQISVDEIIKSIDKERKKLNQNTFEKKNKCAIKNLNLQQRNKYEALICKYRKDPGVYIKYANLEENFGEYNKARSVYERAIDFNYSVDTLWFKYIDFELRNNFLNHARNLFERFIELHPGNEKAWLKYINFEKSKKENENVRRIFKMWINKITNENNYHYYIEFEIKDKKIDKARELFEELIMKCKTINNFLKYAQFEIKQKEFKAAENIFNSILTDFKEKEITAAFFIKFSDFFINLNKKERAVDILKKGNNLLRYSAELIDKTLETTYFEIDNLDNLLIKRKFAILIQNSLEKIFYCKYNEIEIHKYFYIGSFNLKEMLKNCNEEEEKEISCKIYTNLEKLFYNFDFNKFMSSKFEQIHIYSLLDLFLDVANIFEKYEDLKKVEFIYENVICFIIKLGINYSKVFVECAKYFERANKISESRKIYGKAIGLLPTSEVFENYLEMEKKLKEDDRVRKIYEKYLENDLENGLVWLEFSKWEYKHLEMYRTHSILDLGLKYAEFNRKEIFEFYIEIEKKIDCLKTCKLYEKFCNEFPKEENYFSFFEFLKENQFNTILDKKIFQILFKNLENNSIEFTDILHKFNFTSQERTQFINQKTLLYNEKHSVKPINKISDLLEISKKWKSNND</sequence>
<dbReference type="PANTHER" id="PTHR11246:SF3">
    <property type="entry name" value="CROOKED NECK-LIKE PROTEIN 1"/>
    <property type="match status" value="1"/>
</dbReference>
<dbReference type="GO" id="GO:0071014">
    <property type="term" value="C:post-mRNA release spliceosomal complex"/>
    <property type="evidence" value="ECO:0007669"/>
    <property type="project" value="TreeGrafter"/>
</dbReference>
<keyword evidence="6" id="KW-0539">Nucleus</keyword>
<evidence type="ECO:0000313" key="8">
    <source>
        <dbReference type="Proteomes" id="UP000292362"/>
    </source>
</evidence>
<dbReference type="VEuPathDB" id="MicrosporidiaDB:CWI37_0494p0010"/>
<dbReference type="PANTHER" id="PTHR11246">
    <property type="entry name" value="PRE-MRNA SPLICING FACTOR"/>
    <property type="match status" value="1"/>
</dbReference>
<dbReference type="GO" id="GO:0071007">
    <property type="term" value="C:U2-type catalytic step 2 spliceosome"/>
    <property type="evidence" value="ECO:0007669"/>
    <property type="project" value="TreeGrafter"/>
</dbReference>
<dbReference type="EMBL" id="PITJ01000494">
    <property type="protein sequence ID" value="TBU02377.1"/>
    <property type="molecule type" value="Genomic_DNA"/>
</dbReference>
<dbReference type="GO" id="GO:0071011">
    <property type="term" value="C:precatalytic spliceosome"/>
    <property type="evidence" value="ECO:0007669"/>
    <property type="project" value="TreeGrafter"/>
</dbReference>
<dbReference type="GO" id="GO:0000974">
    <property type="term" value="C:Prp19 complex"/>
    <property type="evidence" value="ECO:0007669"/>
    <property type="project" value="TreeGrafter"/>
</dbReference>
<dbReference type="Pfam" id="PF23240">
    <property type="entry name" value="HAT_PRP39_N"/>
    <property type="match status" value="1"/>
</dbReference>
<evidence type="ECO:0000313" key="7">
    <source>
        <dbReference type="EMBL" id="TBU02377.1"/>
    </source>
</evidence>